<evidence type="ECO:0000313" key="2">
    <source>
        <dbReference type="Proteomes" id="UP000308600"/>
    </source>
</evidence>
<organism evidence="1 2">
    <name type="scientific">Pluteus cervinus</name>
    <dbReference type="NCBI Taxonomy" id="181527"/>
    <lineage>
        <taxon>Eukaryota</taxon>
        <taxon>Fungi</taxon>
        <taxon>Dikarya</taxon>
        <taxon>Basidiomycota</taxon>
        <taxon>Agaricomycotina</taxon>
        <taxon>Agaricomycetes</taxon>
        <taxon>Agaricomycetidae</taxon>
        <taxon>Agaricales</taxon>
        <taxon>Pluteineae</taxon>
        <taxon>Pluteaceae</taxon>
        <taxon>Pluteus</taxon>
    </lineage>
</organism>
<dbReference type="EMBL" id="ML208283">
    <property type="protein sequence ID" value="TFK72684.1"/>
    <property type="molecule type" value="Genomic_DNA"/>
</dbReference>
<gene>
    <name evidence="1" type="ORF">BDN72DRAFT_305000</name>
</gene>
<sequence>MTISPSYLKPPRMPFELPTRASMVLSRCLWFVLSFPTRVSWNICWDHEENYSWWPCDGQFCLFSSVFLFNVFHLSFCILLLLFNIHFISLTRANASFL</sequence>
<dbReference type="Proteomes" id="UP000308600">
    <property type="component" value="Unassembled WGS sequence"/>
</dbReference>
<proteinExistence type="predicted"/>
<evidence type="ECO:0000313" key="1">
    <source>
        <dbReference type="EMBL" id="TFK72684.1"/>
    </source>
</evidence>
<accession>A0ACD3B3W2</accession>
<name>A0ACD3B3W2_9AGAR</name>
<protein>
    <submittedName>
        <fullName evidence="1">Uncharacterized protein</fullName>
    </submittedName>
</protein>
<keyword evidence="2" id="KW-1185">Reference proteome</keyword>
<reference evidence="1 2" key="1">
    <citation type="journal article" date="2019" name="Nat. Ecol. Evol.">
        <title>Megaphylogeny resolves global patterns of mushroom evolution.</title>
        <authorList>
            <person name="Varga T."/>
            <person name="Krizsan K."/>
            <person name="Foldi C."/>
            <person name="Dima B."/>
            <person name="Sanchez-Garcia M."/>
            <person name="Sanchez-Ramirez S."/>
            <person name="Szollosi G.J."/>
            <person name="Szarkandi J.G."/>
            <person name="Papp V."/>
            <person name="Albert L."/>
            <person name="Andreopoulos W."/>
            <person name="Angelini C."/>
            <person name="Antonin V."/>
            <person name="Barry K.W."/>
            <person name="Bougher N.L."/>
            <person name="Buchanan P."/>
            <person name="Buyck B."/>
            <person name="Bense V."/>
            <person name="Catcheside P."/>
            <person name="Chovatia M."/>
            <person name="Cooper J."/>
            <person name="Damon W."/>
            <person name="Desjardin D."/>
            <person name="Finy P."/>
            <person name="Geml J."/>
            <person name="Haridas S."/>
            <person name="Hughes K."/>
            <person name="Justo A."/>
            <person name="Karasinski D."/>
            <person name="Kautmanova I."/>
            <person name="Kiss B."/>
            <person name="Kocsube S."/>
            <person name="Kotiranta H."/>
            <person name="LaButti K.M."/>
            <person name="Lechner B.E."/>
            <person name="Liimatainen K."/>
            <person name="Lipzen A."/>
            <person name="Lukacs Z."/>
            <person name="Mihaltcheva S."/>
            <person name="Morgado L.N."/>
            <person name="Niskanen T."/>
            <person name="Noordeloos M.E."/>
            <person name="Ohm R.A."/>
            <person name="Ortiz-Santana B."/>
            <person name="Ovrebo C."/>
            <person name="Racz N."/>
            <person name="Riley R."/>
            <person name="Savchenko A."/>
            <person name="Shiryaev A."/>
            <person name="Soop K."/>
            <person name="Spirin V."/>
            <person name="Szebenyi C."/>
            <person name="Tomsovsky M."/>
            <person name="Tulloss R.E."/>
            <person name="Uehling J."/>
            <person name="Grigoriev I.V."/>
            <person name="Vagvolgyi C."/>
            <person name="Papp T."/>
            <person name="Martin F.M."/>
            <person name="Miettinen O."/>
            <person name="Hibbett D.S."/>
            <person name="Nagy L.G."/>
        </authorList>
    </citation>
    <scope>NUCLEOTIDE SEQUENCE [LARGE SCALE GENOMIC DNA]</scope>
    <source>
        <strain evidence="1 2">NL-1719</strain>
    </source>
</reference>